<dbReference type="RefSeq" id="WP_174966672.1">
    <property type="nucleotide sequence ID" value="NZ_CABPRY010000006.1"/>
</dbReference>
<dbReference type="Pfam" id="PF18847">
    <property type="entry name" value="LPD29"/>
    <property type="match status" value="1"/>
</dbReference>
<feature type="domain" description="Large polyvalent protein associated" evidence="1">
    <location>
        <begin position="23"/>
        <end position="118"/>
    </location>
</feature>
<dbReference type="EMBL" id="CABPRY010000006">
    <property type="protein sequence ID" value="VVE16522.1"/>
    <property type="molecule type" value="Genomic_DNA"/>
</dbReference>
<accession>A0A5E4VVQ6</accession>
<evidence type="ECO:0000259" key="1">
    <source>
        <dbReference type="Pfam" id="PF18847"/>
    </source>
</evidence>
<gene>
    <name evidence="2" type="ORF">PCE31107_02923</name>
</gene>
<dbReference type="InterPro" id="IPR041311">
    <property type="entry name" value="LPD29"/>
</dbReference>
<protein>
    <recommendedName>
        <fullName evidence="1">Large polyvalent protein associated domain-containing protein</fullName>
    </recommendedName>
</protein>
<evidence type="ECO:0000313" key="3">
    <source>
        <dbReference type="Proteomes" id="UP000396788"/>
    </source>
</evidence>
<dbReference type="AlphaFoldDB" id="A0A5E4VVQ6"/>
<sequence>MNSNLSVASASSLPATSNRRDLSCTETAKILRQSLKEAFPGIKFSVRSSKYSGGACIDVNWEDGPSEAQVDPIVDRFRGAYFDGMEDYKGSRFAMMTTGAGLEQVSFGADFVKLSRYHSDQALQRAIGAVFRRYRTNFREASIEMPAVREYRDGSLYNVRLRGVHGQHGGDSLQDSIRLAAGKHTFVLKVEKSKTAASIFVTHTDGRPHAPPVLND</sequence>
<evidence type="ECO:0000313" key="2">
    <source>
        <dbReference type="EMBL" id="VVE16522.1"/>
    </source>
</evidence>
<dbReference type="Proteomes" id="UP000396788">
    <property type="component" value="Unassembled WGS sequence"/>
</dbReference>
<organism evidence="2 3">
    <name type="scientific">Pandoraea cepalis</name>
    <dbReference type="NCBI Taxonomy" id="2508294"/>
    <lineage>
        <taxon>Bacteria</taxon>
        <taxon>Pseudomonadati</taxon>
        <taxon>Pseudomonadota</taxon>
        <taxon>Betaproteobacteria</taxon>
        <taxon>Burkholderiales</taxon>
        <taxon>Burkholderiaceae</taxon>
        <taxon>Pandoraea</taxon>
    </lineage>
</organism>
<name>A0A5E4VVQ6_9BURK</name>
<proteinExistence type="predicted"/>
<reference evidence="2 3" key="1">
    <citation type="submission" date="2019-08" db="EMBL/GenBank/DDBJ databases">
        <authorList>
            <person name="Peeters C."/>
        </authorList>
    </citation>
    <scope>NUCLEOTIDE SEQUENCE [LARGE SCALE GENOMIC DNA]</scope>
    <source>
        <strain evidence="2 3">LMG 31107</strain>
    </source>
</reference>